<evidence type="ECO:0000256" key="1">
    <source>
        <dbReference type="SAM" id="Coils"/>
    </source>
</evidence>
<keyword evidence="4" id="KW-1185">Reference proteome</keyword>
<name>A0AA86N2Z2_9BACT</name>
<feature type="region of interest" description="Disordered" evidence="2">
    <location>
        <begin position="261"/>
        <end position="286"/>
    </location>
</feature>
<feature type="compositionally biased region" description="Gly residues" evidence="2">
    <location>
        <begin position="434"/>
        <end position="447"/>
    </location>
</feature>
<keyword evidence="1" id="KW-0175">Coiled coil</keyword>
<dbReference type="Proteomes" id="UP001179121">
    <property type="component" value="Chromosome"/>
</dbReference>
<evidence type="ECO:0000256" key="2">
    <source>
        <dbReference type="SAM" id="MobiDB-lite"/>
    </source>
</evidence>
<organism evidence="3 4">
    <name type="scientific">Nitrospira tepida</name>
    <dbReference type="NCBI Taxonomy" id="2973512"/>
    <lineage>
        <taxon>Bacteria</taxon>
        <taxon>Pseudomonadati</taxon>
        <taxon>Nitrospirota</taxon>
        <taxon>Nitrospiria</taxon>
        <taxon>Nitrospirales</taxon>
        <taxon>Nitrospiraceae</taxon>
        <taxon>Nitrospira</taxon>
    </lineage>
</organism>
<dbReference type="AlphaFoldDB" id="A0AA86N2Z2"/>
<dbReference type="EMBL" id="OX365700">
    <property type="protein sequence ID" value="CAI4033701.1"/>
    <property type="molecule type" value="Genomic_DNA"/>
</dbReference>
<feature type="compositionally biased region" description="Low complexity" evidence="2">
    <location>
        <begin position="358"/>
        <end position="374"/>
    </location>
</feature>
<sequence length="447" mass="46895">MTQEGLVVRRPIGEGSLCGLLFGLFWVCLLSSPADAEIRTLTAEGEHILGEHDTKEEAVRLASEAAKRSALEQVALYLESVTVVTNFNISRDEIRTYTAGVINILDQQVSTRLDNNAVVFHVEVVAQVDTDEVAEAIKKLRENEEARQQLVALKAEVDQLQQALDEANQALAAASTQDQVEEASRQRADLLNQVQSNALVHQAWTEWVIAGPYLWPPLSPWSGPGLVYGLLAQAGRLYPNSPYVPIAQQAVAAQSGIPVPPVPPAPPAPHAPPPPSGAVQSIPVVPSTVSPTVGGPIVSVPSASNRSLHRLQTTFPHVSPRPLSPHPDPGAQAVAPTGKPDSPRQLRQYLIQPGIAQPPSVVRPPVAASPSVAPSRPPVLHQPPPSGQPVNPAAPSVHVPRAPNGASQASPPTPGRGLSQLQRAFPGVAPGGRAHSGGGKISGGGGK</sequence>
<gene>
    <name evidence="3" type="ORF">DNFV4_04143</name>
</gene>
<feature type="compositionally biased region" description="Pro residues" evidence="2">
    <location>
        <begin position="375"/>
        <end position="387"/>
    </location>
</feature>
<feature type="region of interest" description="Disordered" evidence="2">
    <location>
        <begin position="315"/>
        <end position="447"/>
    </location>
</feature>
<reference evidence="3" key="1">
    <citation type="submission" date="2022-10" db="EMBL/GenBank/DDBJ databases">
        <authorList>
            <person name="Koch H."/>
        </authorList>
    </citation>
    <scope>NUCLEOTIDE SEQUENCE</scope>
    <source>
        <strain evidence="3">DNF</strain>
    </source>
</reference>
<dbReference type="RefSeq" id="WP_289271131.1">
    <property type="nucleotide sequence ID" value="NZ_OX365700.1"/>
</dbReference>
<feature type="compositionally biased region" description="Pro residues" evidence="2">
    <location>
        <begin position="261"/>
        <end position="276"/>
    </location>
</feature>
<dbReference type="KEGG" id="nti:DNFV4_04143"/>
<proteinExistence type="predicted"/>
<protein>
    <submittedName>
        <fullName evidence="3">Uncharacterized protein</fullName>
    </submittedName>
</protein>
<evidence type="ECO:0000313" key="3">
    <source>
        <dbReference type="EMBL" id="CAI4033701.1"/>
    </source>
</evidence>
<evidence type="ECO:0000313" key="4">
    <source>
        <dbReference type="Proteomes" id="UP001179121"/>
    </source>
</evidence>
<feature type="coiled-coil region" evidence="1">
    <location>
        <begin position="136"/>
        <end position="193"/>
    </location>
</feature>
<accession>A0AA86N2Z2</accession>